<keyword evidence="2" id="KW-1185">Reference proteome</keyword>
<proteinExistence type="predicted"/>
<reference evidence="1 2" key="1">
    <citation type="submission" date="2021-07" db="EMBL/GenBank/DDBJ databases">
        <authorList>
            <person name="So Y."/>
        </authorList>
    </citation>
    <scope>NUCLEOTIDE SEQUENCE [LARGE SCALE GENOMIC DNA]</scope>
    <source>
        <strain evidence="1 2">Y3S6</strain>
    </source>
</reference>
<accession>A0ABS6ZSW4</accession>
<evidence type="ECO:0000313" key="1">
    <source>
        <dbReference type="EMBL" id="MBW6392105.1"/>
    </source>
</evidence>
<name>A0ABS6ZSW4_9GAMM</name>
<comment type="caution">
    <text evidence="1">The sequence shown here is derived from an EMBL/GenBank/DDBJ whole genome shotgun (WGS) entry which is preliminary data.</text>
</comment>
<dbReference type="Proteomes" id="UP000769617">
    <property type="component" value="Unassembled WGS sequence"/>
</dbReference>
<organism evidence="1 2">
    <name type="scientific">Billgrantia antri</name>
    <dbReference type="NCBI Taxonomy" id="2846777"/>
    <lineage>
        <taxon>Bacteria</taxon>
        <taxon>Pseudomonadati</taxon>
        <taxon>Pseudomonadota</taxon>
        <taxon>Gammaproteobacteria</taxon>
        <taxon>Oceanospirillales</taxon>
        <taxon>Halomonadaceae</taxon>
        <taxon>Billgrantia</taxon>
    </lineage>
</organism>
<sequence length="106" mass="11945">MGRLISLMFIAALAYGGLYFYYGHVVEQALEEQLEARGLTALEVQRIEYEPLAPLSTEATIRAEVGYRGADATVTIRLHGHPLFSDEMRMELDGLQNLRLRFNVGE</sequence>
<dbReference type="EMBL" id="JAHYCA010000004">
    <property type="protein sequence ID" value="MBW6392105.1"/>
    <property type="molecule type" value="Genomic_DNA"/>
</dbReference>
<evidence type="ECO:0000313" key="2">
    <source>
        <dbReference type="Proteomes" id="UP000769617"/>
    </source>
</evidence>
<protein>
    <recommendedName>
        <fullName evidence="3">DUF945 domain-containing protein</fullName>
    </recommendedName>
</protein>
<gene>
    <name evidence="1" type="ORF">KPL81_13180</name>
</gene>
<evidence type="ECO:0008006" key="3">
    <source>
        <dbReference type="Google" id="ProtNLM"/>
    </source>
</evidence>
<dbReference type="RefSeq" id="WP_219792574.1">
    <property type="nucleotide sequence ID" value="NZ_JAHYCA010000004.1"/>
</dbReference>